<reference evidence="7 8" key="1">
    <citation type="submission" date="2017-03" db="EMBL/GenBank/DDBJ databases">
        <title>Whole genome sequences of fourteen strains of Bradyrhizobium canariense and one strain of Bradyrhizobium japonicum isolated from Lupinus (Papilionoideae: Genisteae) species in Algeria.</title>
        <authorList>
            <person name="Crovadore J."/>
            <person name="Chekireb D."/>
            <person name="Brachmann A."/>
            <person name="Chablais R."/>
            <person name="Cochard B."/>
            <person name="Lefort F."/>
        </authorList>
    </citation>
    <scope>NUCLEOTIDE SEQUENCE [LARGE SCALE GENOMIC DNA]</scope>
    <source>
        <strain evidence="7 8">UBMAN05</strain>
    </source>
</reference>
<evidence type="ECO:0000256" key="2">
    <source>
        <dbReference type="ARBA" id="ARBA00012438"/>
    </source>
</evidence>
<dbReference type="Pfam" id="PF03707">
    <property type="entry name" value="MHYT"/>
    <property type="match status" value="2"/>
</dbReference>
<dbReference type="SUPFAM" id="SSF55874">
    <property type="entry name" value="ATPase domain of HSP90 chaperone/DNA topoisomerase II/histidine kinase"/>
    <property type="match status" value="1"/>
</dbReference>
<dbReference type="InterPro" id="IPR004358">
    <property type="entry name" value="Sig_transdc_His_kin-like_C"/>
</dbReference>
<feature type="domain" description="MHYT" evidence="6">
    <location>
        <begin position="46"/>
        <end position="239"/>
    </location>
</feature>
<organism evidence="7 8">
    <name type="scientific">Bradyrhizobium canariense</name>
    <dbReference type="NCBI Taxonomy" id="255045"/>
    <lineage>
        <taxon>Bacteria</taxon>
        <taxon>Pseudomonadati</taxon>
        <taxon>Pseudomonadota</taxon>
        <taxon>Alphaproteobacteria</taxon>
        <taxon>Hyphomicrobiales</taxon>
        <taxon>Nitrobacteraceae</taxon>
        <taxon>Bradyrhizobium</taxon>
    </lineage>
</organism>
<keyword evidence="8" id="KW-1185">Reference proteome</keyword>
<dbReference type="EMBL" id="NAFK01000177">
    <property type="protein sequence ID" value="OSJ21106.1"/>
    <property type="molecule type" value="Genomic_DNA"/>
</dbReference>
<dbReference type="PANTHER" id="PTHR35152:SF1">
    <property type="entry name" value="DOMAIN SIGNALLING PROTEIN, PUTATIVE (AFU_ORTHOLOGUE AFUA_5G11310)-RELATED"/>
    <property type="match status" value="1"/>
</dbReference>
<dbReference type="SMART" id="SM00387">
    <property type="entry name" value="HATPase_c"/>
    <property type="match status" value="1"/>
</dbReference>
<evidence type="ECO:0000313" key="8">
    <source>
        <dbReference type="Proteomes" id="UP000193884"/>
    </source>
</evidence>
<evidence type="ECO:0000259" key="6">
    <source>
        <dbReference type="PROSITE" id="PS50924"/>
    </source>
</evidence>
<evidence type="ECO:0000313" key="7">
    <source>
        <dbReference type="EMBL" id="OSJ21106.1"/>
    </source>
</evidence>
<keyword evidence="4" id="KW-0812">Transmembrane</keyword>
<dbReference type="SMART" id="SM00388">
    <property type="entry name" value="HisKA"/>
    <property type="match status" value="1"/>
</dbReference>
<dbReference type="EC" id="2.7.13.3" evidence="2"/>
<evidence type="ECO:0000256" key="3">
    <source>
        <dbReference type="ARBA" id="ARBA00022553"/>
    </source>
</evidence>
<feature type="transmembrane region" description="Helical" evidence="4">
    <location>
        <begin position="215"/>
        <end position="232"/>
    </location>
</feature>
<accession>A0ABX3WSP6</accession>
<feature type="transmembrane region" description="Helical" evidence="4">
    <location>
        <begin position="87"/>
        <end position="111"/>
    </location>
</feature>
<dbReference type="Gene3D" id="1.10.287.130">
    <property type="match status" value="1"/>
</dbReference>
<evidence type="ECO:0000259" key="5">
    <source>
        <dbReference type="PROSITE" id="PS50109"/>
    </source>
</evidence>
<name>A0ABX3WSP6_9BRAD</name>
<gene>
    <name evidence="7" type="ORF">BST63_35965</name>
</gene>
<dbReference type="CDD" id="cd00082">
    <property type="entry name" value="HisKA"/>
    <property type="match status" value="1"/>
</dbReference>
<dbReference type="InterPro" id="IPR005330">
    <property type="entry name" value="MHYT_dom"/>
</dbReference>
<dbReference type="PRINTS" id="PR00344">
    <property type="entry name" value="BCTRLSENSOR"/>
</dbReference>
<dbReference type="PROSITE" id="PS50924">
    <property type="entry name" value="MHYT"/>
    <property type="match status" value="1"/>
</dbReference>
<proteinExistence type="predicted"/>
<sequence>MLLTALAWRNCRSRHPGNVGCDASGGASLVSAPKMGRSPMIVTAKYDPSLVALSILVAGFASYTALDLGGRVAMAQGPTHRVPTHPIWLAAAALTMGGGIWSMHFVAMLAFELPMPVSYDVGLTVLSLVLAILGTSGSFYVISSPGAWRPRLLLSGVFMGLGILAMHYTGMAAMRGPVELSYDPLWFALSVIIAIGAATAALWLAFGTTDPGQKLAAAIIMGVAISGMHYTGMRAAICTSPATATIEVAHEDATLDRTPLAVGIAGFVLVDLAALFASVARRKRAAEALRQTQADLAHVQRVTAMGELAASITHEVMQPLGAGMNNAGAALRWLDGQPPNLDKAREALGRTVENGKRAAEIIGRIRALIKKGPPRKDPLEVNDAVVEVIALTRSEVMKNNVSVQTQLAEGLPPIQGDRVQLQQVILNLIINAVQAMSGVSEGARGLLIATGKDASGGVLVAVQDSGPGLKPESFEHLFDSFYTTKPGGMGMGLSICRSIVEAHGGRIWATPNAGPGITVQFTLPIQVMASATDGVIFNTIQKFSPAAGNR</sequence>
<dbReference type="InterPro" id="IPR036890">
    <property type="entry name" value="HATPase_C_sf"/>
</dbReference>
<dbReference type="Pfam" id="PF02518">
    <property type="entry name" value="HATPase_c"/>
    <property type="match status" value="1"/>
</dbReference>
<keyword evidence="4" id="KW-1133">Transmembrane helix</keyword>
<feature type="transmembrane region" description="Helical" evidence="4">
    <location>
        <begin position="117"/>
        <end position="140"/>
    </location>
</feature>
<dbReference type="Proteomes" id="UP000193884">
    <property type="component" value="Unassembled WGS sequence"/>
</dbReference>
<dbReference type="InterPro" id="IPR005467">
    <property type="entry name" value="His_kinase_dom"/>
</dbReference>
<keyword evidence="3" id="KW-0597">Phosphoprotein</keyword>
<keyword evidence="4" id="KW-0472">Membrane</keyword>
<protein>
    <recommendedName>
        <fullName evidence="2">histidine kinase</fullName>
        <ecNumber evidence="2">2.7.13.3</ecNumber>
    </recommendedName>
</protein>
<feature type="transmembrane region" description="Helical" evidence="4">
    <location>
        <begin position="260"/>
        <end position="280"/>
    </location>
</feature>
<dbReference type="Gene3D" id="3.30.565.10">
    <property type="entry name" value="Histidine kinase-like ATPase, C-terminal domain"/>
    <property type="match status" value="1"/>
</dbReference>
<evidence type="ECO:0000256" key="1">
    <source>
        <dbReference type="ARBA" id="ARBA00000085"/>
    </source>
</evidence>
<comment type="catalytic activity">
    <reaction evidence="1">
        <text>ATP + protein L-histidine = ADP + protein N-phospho-L-histidine.</text>
        <dbReference type="EC" id="2.7.13.3"/>
    </reaction>
</comment>
<dbReference type="SUPFAM" id="SSF47384">
    <property type="entry name" value="Homodimeric domain of signal transducing histidine kinase"/>
    <property type="match status" value="1"/>
</dbReference>
<dbReference type="InterPro" id="IPR003594">
    <property type="entry name" value="HATPase_dom"/>
</dbReference>
<feature type="transmembrane region" description="Helical" evidence="4">
    <location>
        <begin position="49"/>
        <end position="66"/>
    </location>
</feature>
<dbReference type="InterPro" id="IPR003661">
    <property type="entry name" value="HisK_dim/P_dom"/>
</dbReference>
<feature type="transmembrane region" description="Helical" evidence="4">
    <location>
        <begin position="185"/>
        <end position="206"/>
    </location>
</feature>
<feature type="domain" description="Histidine kinase" evidence="5">
    <location>
        <begin position="311"/>
        <end position="527"/>
    </location>
</feature>
<comment type="caution">
    <text evidence="7">The sequence shown here is derived from an EMBL/GenBank/DDBJ whole genome shotgun (WGS) entry which is preliminary data.</text>
</comment>
<dbReference type="PANTHER" id="PTHR35152">
    <property type="entry name" value="DOMAIN SIGNALLING PROTEIN, PUTATIVE (AFU_ORTHOLOGUE AFUA_5G11310)-RELATED"/>
    <property type="match status" value="1"/>
</dbReference>
<evidence type="ECO:0000256" key="4">
    <source>
        <dbReference type="PROSITE-ProRule" id="PRU00244"/>
    </source>
</evidence>
<dbReference type="PROSITE" id="PS50109">
    <property type="entry name" value="HIS_KIN"/>
    <property type="match status" value="1"/>
</dbReference>
<feature type="transmembrane region" description="Helical" evidence="4">
    <location>
        <begin position="152"/>
        <end position="173"/>
    </location>
</feature>
<dbReference type="InterPro" id="IPR036097">
    <property type="entry name" value="HisK_dim/P_sf"/>
</dbReference>